<name>A0ABW7FTC8_9BURK</name>
<gene>
    <name evidence="2" type="ORF">ACG0Z6_04595</name>
</gene>
<evidence type="ECO:0008006" key="4">
    <source>
        <dbReference type="Google" id="ProtNLM"/>
    </source>
</evidence>
<dbReference type="Proteomes" id="UP001606099">
    <property type="component" value="Unassembled WGS sequence"/>
</dbReference>
<evidence type="ECO:0000313" key="2">
    <source>
        <dbReference type="EMBL" id="MFG6447520.1"/>
    </source>
</evidence>
<evidence type="ECO:0000256" key="1">
    <source>
        <dbReference type="SAM" id="SignalP"/>
    </source>
</evidence>
<dbReference type="EMBL" id="JBIGHZ010000002">
    <property type="protein sequence ID" value="MFG6447520.1"/>
    <property type="molecule type" value="Genomic_DNA"/>
</dbReference>
<organism evidence="2 3">
    <name type="scientific">Roseateles rivi</name>
    <dbReference type="NCBI Taxonomy" id="3299028"/>
    <lineage>
        <taxon>Bacteria</taxon>
        <taxon>Pseudomonadati</taxon>
        <taxon>Pseudomonadota</taxon>
        <taxon>Betaproteobacteria</taxon>
        <taxon>Burkholderiales</taxon>
        <taxon>Sphaerotilaceae</taxon>
        <taxon>Roseateles</taxon>
    </lineage>
</organism>
<sequence>MQRCRQSSLWAVVAGLGLASITPATRAQTNALIDATPPSAAQSLACLERSAAAPQYPKTSRYDHRTGLMRVRLEFKQPDAAPSVEVLANTAAEDMQDQVFAYLKGYRLPCLKASDGSVAAVQEFEFSGMQPASRPLAEAPKREPLCVVMPRHKAPAIEELGIRTPSAPEITVLALAFAGDGQQAPEVQIIHSTGNKDLEEAAATYVKDYRMPCRKAGDEVNVVRQHFVYVPQRSRFYTPKKTDFALAEFLRLTQDFDTVQARFDFNTMSCPFQVRYTYYGPTLPNETKSEGSPNPNRALFLQWLSQRQLAVTTVAMERSLFGEKFTVHVPCGRLDLD</sequence>
<protein>
    <recommendedName>
        <fullName evidence="4">TonB C-terminal domain-containing protein</fullName>
    </recommendedName>
</protein>
<accession>A0ABW7FTC8</accession>
<dbReference type="RefSeq" id="WP_394458925.1">
    <property type="nucleotide sequence ID" value="NZ_JBIGHZ010000002.1"/>
</dbReference>
<comment type="caution">
    <text evidence="2">The sequence shown here is derived from an EMBL/GenBank/DDBJ whole genome shotgun (WGS) entry which is preliminary data.</text>
</comment>
<keyword evidence="3" id="KW-1185">Reference proteome</keyword>
<feature type="chain" id="PRO_5046480974" description="TonB C-terminal domain-containing protein" evidence="1">
    <location>
        <begin position="27"/>
        <end position="337"/>
    </location>
</feature>
<proteinExistence type="predicted"/>
<reference evidence="2 3" key="1">
    <citation type="submission" date="2024-08" db="EMBL/GenBank/DDBJ databases">
        <authorList>
            <person name="Lu H."/>
        </authorList>
    </citation>
    <scope>NUCLEOTIDE SEQUENCE [LARGE SCALE GENOMIC DNA]</scope>
    <source>
        <strain evidence="2 3">BYS180W</strain>
    </source>
</reference>
<feature type="signal peptide" evidence="1">
    <location>
        <begin position="1"/>
        <end position="26"/>
    </location>
</feature>
<keyword evidence="1" id="KW-0732">Signal</keyword>
<evidence type="ECO:0000313" key="3">
    <source>
        <dbReference type="Proteomes" id="UP001606099"/>
    </source>
</evidence>